<reference evidence="7" key="1">
    <citation type="journal article" date="2021" name="ISME J.">
        <title>Mercury methylation by metabolically versatile and cosmopolitan marine bacteria.</title>
        <authorList>
            <person name="Lin H."/>
            <person name="Ascher D.B."/>
            <person name="Myung Y."/>
            <person name="Lamborg C.H."/>
            <person name="Hallam S.J."/>
            <person name="Gionfriddo C.M."/>
            <person name="Holt K.E."/>
            <person name="Moreau J.W."/>
        </authorList>
    </citation>
    <scope>NUCLEOTIDE SEQUENCE</scope>
    <source>
        <strain evidence="7">SI075_bin30</strain>
    </source>
</reference>
<protein>
    <submittedName>
        <fullName evidence="7">Rubrerythrin family protein</fullName>
    </submittedName>
</protein>
<dbReference type="InterPro" id="IPR048574">
    <property type="entry name" value="RUBY_RBDX"/>
</dbReference>
<dbReference type="InterPro" id="IPR012347">
    <property type="entry name" value="Ferritin-like"/>
</dbReference>
<dbReference type="PANTHER" id="PTHR43865:SF1">
    <property type="entry name" value="RUBRERYTHRIN-RELATED"/>
    <property type="match status" value="1"/>
</dbReference>
<evidence type="ECO:0000256" key="5">
    <source>
        <dbReference type="ARBA" id="ARBA00023004"/>
    </source>
</evidence>
<dbReference type="InterPro" id="IPR003251">
    <property type="entry name" value="Rr_diiron-bd_dom"/>
</dbReference>
<evidence type="ECO:0000313" key="8">
    <source>
        <dbReference type="Proteomes" id="UP000722459"/>
    </source>
</evidence>
<organism evidence="7 8">
    <name type="scientific">Candidatus Iainarchaeum sp</name>
    <dbReference type="NCBI Taxonomy" id="3101447"/>
    <lineage>
        <taxon>Archaea</taxon>
        <taxon>Candidatus Iainarchaeota</taxon>
        <taxon>Candidatus Iainarchaeia</taxon>
        <taxon>Candidatus Iainarchaeales</taxon>
        <taxon>Candidatus Iainarchaeaceae</taxon>
        <taxon>Candidatus Iainarchaeum</taxon>
    </lineage>
</organism>
<dbReference type="GO" id="GO:0016491">
    <property type="term" value="F:oxidoreductase activity"/>
    <property type="evidence" value="ECO:0007669"/>
    <property type="project" value="InterPro"/>
</dbReference>
<dbReference type="Proteomes" id="UP000722459">
    <property type="component" value="Unassembled WGS sequence"/>
</dbReference>
<dbReference type="InterPro" id="IPR052364">
    <property type="entry name" value="Rubrerythrin"/>
</dbReference>
<dbReference type="SUPFAM" id="SSF47240">
    <property type="entry name" value="Ferritin-like"/>
    <property type="match status" value="1"/>
</dbReference>
<evidence type="ECO:0000256" key="3">
    <source>
        <dbReference type="ARBA" id="ARBA00022723"/>
    </source>
</evidence>
<evidence type="ECO:0000256" key="1">
    <source>
        <dbReference type="ARBA" id="ARBA00001965"/>
    </source>
</evidence>
<dbReference type="EMBL" id="JABJNZ010000066">
    <property type="protein sequence ID" value="MBT4870969.1"/>
    <property type="molecule type" value="Genomic_DNA"/>
</dbReference>
<gene>
    <name evidence="7" type="ORF">HON47_05325</name>
</gene>
<dbReference type="GO" id="GO:0046872">
    <property type="term" value="F:metal ion binding"/>
    <property type="evidence" value="ECO:0007669"/>
    <property type="project" value="UniProtKB-KW"/>
</dbReference>
<name>A0A8T5GGA1_9ARCH</name>
<keyword evidence="3" id="KW-0479">Metal-binding</keyword>
<evidence type="ECO:0000256" key="2">
    <source>
        <dbReference type="ARBA" id="ARBA00022448"/>
    </source>
</evidence>
<dbReference type="AlphaFoldDB" id="A0A8T5GGA1"/>
<keyword evidence="4" id="KW-0249">Electron transport</keyword>
<proteinExistence type="predicted"/>
<dbReference type="InterPro" id="IPR009078">
    <property type="entry name" value="Ferritin-like_SF"/>
</dbReference>
<dbReference type="PROSITE" id="PS50905">
    <property type="entry name" value="FERRITIN_LIKE"/>
    <property type="match status" value="1"/>
</dbReference>
<dbReference type="NCBIfam" id="NF045767">
    <property type="entry name" value="RuberyRbr"/>
    <property type="match status" value="1"/>
</dbReference>
<evidence type="ECO:0000256" key="4">
    <source>
        <dbReference type="ARBA" id="ARBA00022982"/>
    </source>
</evidence>
<dbReference type="Gene3D" id="1.20.1260.10">
    <property type="match status" value="1"/>
</dbReference>
<dbReference type="Gene3D" id="2.20.28.10">
    <property type="match status" value="1"/>
</dbReference>
<feature type="domain" description="Ferritin-like diiron" evidence="6">
    <location>
        <begin position="1"/>
        <end position="149"/>
    </location>
</feature>
<dbReference type="Pfam" id="PF02915">
    <property type="entry name" value="Rubrerythrin"/>
    <property type="match status" value="1"/>
</dbReference>
<dbReference type="PANTHER" id="PTHR43865">
    <property type="entry name" value="RUBRERYTHRIN-RELATED"/>
    <property type="match status" value="1"/>
</dbReference>
<sequence length="194" mass="21888">MEETLKNLHKAFAGESQARNRYTMSAKQAKKDGYEQLAAIFEETAEHEREHAKQLSKMINGLVEKMGKEQGPIQIEAEGAAMFGDTATNLKNAIAGEHFETTTMYPEFAKQAQVDGLPEIAVKLNAIGKAEAHHEERYGKLLKEVEAKTMFKKDEEKVWICRKCGYEHKGNTPPAKCPACSHETAYYQLKCEEY</sequence>
<dbReference type="SUPFAM" id="SSF57802">
    <property type="entry name" value="Rubredoxin-like"/>
    <property type="match status" value="1"/>
</dbReference>
<keyword evidence="2" id="KW-0813">Transport</keyword>
<dbReference type="InterPro" id="IPR009040">
    <property type="entry name" value="Ferritin-like_diiron"/>
</dbReference>
<comment type="caution">
    <text evidence="7">The sequence shown here is derived from an EMBL/GenBank/DDBJ whole genome shotgun (WGS) entry which is preliminary data.</text>
</comment>
<evidence type="ECO:0000313" key="7">
    <source>
        <dbReference type="EMBL" id="MBT4870969.1"/>
    </source>
</evidence>
<accession>A0A8T5GGA1</accession>
<dbReference type="Pfam" id="PF21349">
    <property type="entry name" value="RUBY_RBDX"/>
    <property type="match status" value="1"/>
</dbReference>
<keyword evidence="5" id="KW-0408">Iron</keyword>
<comment type="cofactor">
    <cofactor evidence="1">
        <name>Fe(3+)</name>
        <dbReference type="ChEBI" id="CHEBI:29034"/>
    </cofactor>
</comment>
<evidence type="ECO:0000259" key="6">
    <source>
        <dbReference type="PROSITE" id="PS50905"/>
    </source>
</evidence>
<dbReference type="CDD" id="cd01041">
    <property type="entry name" value="Rubrerythrin"/>
    <property type="match status" value="1"/>
</dbReference>